<evidence type="ECO:0000256" key="1">
    <source>
        <dbReference type="SAM" id="SignalP"/>
    </source>
</evidence>
<reference evidence="2" key="1">
    <citation type="submission" date="2014-09" db="EMBL/GenBank/DDBJ databases">
        <authorList>
            <person name="Magalhaes I.L.F."/>
            <person name="Oliveira U."/>
            <person name="Santos F.R."/>
            <person name="Vidigal T.H.D.A."/>
            <person name="Brescovit A.D."/>
            <person name="Santos A.J."/>
        </authorList>
    </citation>
    <scope>NUCLEOTIDE SEQUENCE</scope>
    <source>
        <tissue evidence="2">Shoot tissue taken approximately 20 cm above the soil surface</tissue>
    </source>
</reference>
<proteinExistence type="predicted"/>
<organism evidence="2">
    <name type="scientific">Arundo donax</name>
    <name type="common">Giant reed</name>
    <name type="synonym">Donax arundinaceus</name>
    <dbReference type="NCBI Taxonomy" id="35708"/>
    <lineage>
        <taxon>Eukaryota</taxon>
        <taxon>Viridiplantae</taxon>
        <taxon>Streptophyta</taxon>
        <taxon>Embryophyta</taxon>
        <taxon>Tracheophyta</taxon>
        <taxon>Spermatophyta</taxon>
        <taxon>Magnoliopsida</taxon>
        <taxon>Liliopsida</taxon>
        <taxon>Poales</taxon>
        <taxon>Poaceae</taxon>
        <taxon>PACMAD clade</taxon>
        <taxon>Arundinoideae</taxon>
        <taxon>Arundineae</taxon>
        <taxon>Arundo</taxon>
    </lineage>
</organism>
<name>A0A0A9AF17_ARUDO</name>
<dbReference type="EMBL" id="GBRH01250345">
    <property type="protein sequence ID" value="JAD47550.1"/>
    <property type="molecule type" value="Transcribed_RNA"/>
</dbReference>
<sequence length="148" mass="16946">MLLHSRSISSILLYFSIISFLLRNSIEQQVVSWRGMKPYPCPSGRSNPSSNSGLVSPHDLPQTHSLLKGELPSEENHHHSVQKAAVLSLKFLQVPIEVRVLALDDLRDRLQLSSYSNLIKPKVVPCFPHETHKAPKRFMIFLHHCNYW</sequence>
<reference evidence="2" key="2">
    <citation type="journal article" date="2015" name="Data Brief">
        <title>Shoot transcriptome of the giant reed, Arundo donax.</title>
        <authorList>
            <person name="Barrero R.A."/>
            <person name="Guerrero F.D."/>
            <person name="Moolhuijzen P."/>
            <person name="Goolsby J.A."/>
            <person name="Tidwell J."/>
            <person name="Bellgard S.E."/>
            <person name="Bellgard M.I."/>
        </authorList>
    </citation>
    <scope>NUCLEOTIDE SEQUENCE</scope>
    <source>
        <tissue evidence="2">Shoot tissue taken approximately 20 cm above the soil surface</tissue>
    </source>
</reference>
<feature type="signal peptide" evidence="1">
    <location>
        <begin position="1"/>
        <end position="27"/>
    </location>
</feature>
<feature type="chain" id="PRO_5002043843" evidence="1">
    <location>
        <begin position="28"/>
        <end position="148"/>
    </location>
</feature>
<accession>A0A0A9AF17</accession>
<dbReference type="AlphaFoldDB" id="A0A0A9AF17"/>
<keyword evidence="1" id="KW-0732">Signal</keyword>
<protein>
    <submittedName>
        <fullName evidence="2">Uncharacterized protein</fullName>
    </submittedName>
</protein>
<evidence type="ECO:0000313" key="2">
    <source>
        <dbReference type="EMBL" id="JAD47550.1"/>
    </source>
</evidence>